<sequence length="170" mass="18768">MLTKLVLALIILSLGFSLAGAEMYKWVDENGVVTFKDTPPPASKKRRKVKVYSDSDFAPAPLTQPQPQPAKHNTTKSALAPTPPAPPKKENFSGTVELYVTDWCGYCKKAQAYLKGRGIPYVAYDIEKDGTAHKRYKELGGRGVPLIIIGSNKMNGFSQESLEYYLNNGR</sequence>
<comment type="caution">
    <text evidence="4">The sequence shown here is derived from an EMBL/GenBank/DDBJ whole genome shotgun (WGS) entry which is preliminary data.</text>
</comment>
<dbReference type="EMBL" id="VZQZ01000001">
    <property type="protein sequence ID" value="KAB0667237.1"/>
    <property type="molecule type" value="Genomic_DNA"/>
</dbReference>
<feature type="domain" description="DUF4124" evidence="3">
    <location>
        <begin position="12"/>
        <end position="61"/>
    </location>
</feature>
<gene>
    <name evidence="4" type="ORF">F6V25_00620</name>
</gene>
<proteinExistence type="predicted"/>
<dbReference type="GO" id="GO:0009055">
    <property type="term" value="F:electron transfer activity"/>
    <property type="evidence" value="ECO:0007669"/>
    <property type="project" value="TreeGrafter"/>
</dbReference>
<dbReference type="Pfam" id="PF13511">
    <property type="entry name" value="DUF4124"/>
    <property type="match status" value="1"/>
</dbReference>
<dbReference type="CDD" id="cd02976">
    <property type="entry name" value="NrdH"/>
    <property type="match status" value="1"/>
</dbReference>
<accession>A0A7J4ZUI6</accession>
<dbReference type="InterPro" id="IPR002109">
    <property type="entry name" value="Glutaredoxin"/>
</dbReference>
<dbReference type="Gene3D" id="3.40.30.10">
    <property type="entry name" value="Glutaredoxin"/>
    <property type="match status" value="1"/>
</dbReference>
<feature type="domain" description="Glutaredoxin" evidence="2">
    <location>
        <begin position="96"/>
        <end position="150"/>
    </location>
</feature>
<evidence type="ECO:0000256" key="1">
    <source>
        <dbReference type="SAM" id="MobiDB-lite"/>
    </source>
</evidence>
<dbReference type="PANTHER" id="PTHR34386:SF1">
    <property type="entry name" value="GLUTAREDOXIN-LIKE PROTEIN NRDH"/>
    <property type="match status" value="1"/>
</dbReference>
<feature type="region of interest" description="Disordered" evidence="1">
    <location>
        <begin position="58"/>
        <end position="91"/>
    </location>
</feature>
<dbReference type="PANTHER" id="PTHR34386">
    <property type="entry name" value="GLUTAREDOXIN"/>
    <property type="match status" value="1"/>
</dbReference>
<dbReference type="PROSITE" id="PS51354">
    <property type="entry name" value="GLUTAREDOXIN_2"/>
    <property type="match status" value="1"/>
</dbReference>
<organism evidence="4 5">
    <name type="scientific">Oryzomonas japonica</name>
    <dbReference type="NCBI Taxonomy" id="2603858"/>
    <lineage>
        <taxon>Bacteria</taxon>
        <taxon>Pseudomonadati</taxon>
        <taxon>Thermodesulfobacteriota</taxon>
        <taxon>Desulfuromonadia</taxon>
        <taxon>Geobacterales</taxon>
        <taxon>Geobacteraceae</taxon>
        <taxon>Oryzomonas</taxon>
    </lineage>
</organism>
<dbReference type="GO" id="GO:0045454">
    <property type="term" value="P:cell redox homeostasis"/>
    <property type="evidence" value="ECO:0007669"/>
    <property type="project" value="TreeGrafter"/>
</dbReference>
<protein>
    <submittedName>
        <fullName evidence="4">DUF4124 domain-containing protein</fullName>
    </submittedName>
</protein>
<reference evidence="4 5" key="1">
    <citation type="submission" date="2019-09" db="EMBL/GenBank/DDBJ databases">
        <title>Geobacter sp. Red96, a novel strain isolated from paddy soil.</title>
        <authorList>
            <person name="Xu Z."/>
            <person name="Masuda Y."/>
            <person name="Itoh H."/>
            <person name="Senoo K."/>
        </authorList>
    </citation>
    <scope>NUCLEOTIDE SEQUENCE [LARGE SCALE GENOMIC DNA]</scope>
    <source>
        <strain evidence="4 5">Red96</strain>
    </source>
</reference>
<dbReference type="InterPro" id="IPR025392">
    <property type="entry name" value="DUF4124"/>
</dbReference>
<dbReference type="InterPro" id="IPR036249">
    <property type="entry name" value="Thioredoxin-like_sf"/>
</dbReference>
<dbReference type="InterPro" id="IPR051548">
    <property type="entry name" value="Grx-like_ET"/>
</dbReference>
<dbReference type="AlphaFoldDB" id="A0A7J4ZUI6"/>
<dbReference type="Proteomes" id="UP000420562">
    <property type="component" value="Unassembled WGS sequence"/>
</dbReference>
<dbReference type="RefSeq" id="WP_151126217.1">
    <property type="nucleotide sequence ID" value="NZ_VZQZ01000001.1"/>
</dbReference>
<evidence type="ECO:0000313" key="4">
    <source>
        <dbReference type="EMBL" id="KAB0667237.1"/>
    </source>
</evidence>
<dbReference type="Pfam" id="PF00462">
    <property type="entry name" value="Glutaredoxin"/>
    <property type="match status" value="1"/>
</dbReference>
<keyword evidence="5" id="KW-1185">Reference proteome</keyword>
<evidence type="ECO:0000313" key="5">
    <source>
        <dbReference type="Proteomes" id="UP000420562"/>
    </source>
</evidence>
<evidence type="ECO:0000259" key="3">
    <source>
        <dbReference type="Pfam" id="PF13511"/>
    </source>
</evidence>
<name>A0A7J4ZUI6_9BACT</name>
<dbReference type="SUPFAM" id="SSF52833">
    <property type="entry name" value="Thioredoxin-like"/>
    <property type="match status" value="1"/>
</dbReference>
<evidence type="ECO:0000259" key="2">
    <source>
        <dbReference type="Pfam" id="PF00462"/>
    </source>
</evidence>